<sequence length="578" mass="66680">MEKFIVLVFMLIGGSLNGQNLQNVYDLDFSKFNTCSWDWLKSLSNCSIKKLPEYLIIKNGAQNFGPPVKMSFRLSREITLLKSTKHPISLRLKAKNNSNSNLVFSVAGFDKSQQLILSKEKSLRRTEEWSTIELEIGSVDLKAIEIEIRYEGNTDLQQEIHLAEIELNNERGDFQKFVLVPPKKSVPDLNISHAVQIKDWQTFTVDNIPGITNELQIIGLGECSHGSLSITEQRFEVLKQFIQQRKCSIVLLELPFDDTMLYDLFVQGDINDTTLVKDYLDNKIFAAASSYFRLFEWIRNFNLQSKRKVHLVGLDNSISLPSYALMDIFSNLLPPNQTEVLLKEVGQGNLLKVHTFLSNSKTLFEGLGNETYDLLVHVLGNNSLSKPNENFYFNRDVDMFKRVSNLYSQFYKSDELWIVLAHSKHLQKNDLFRKGEYINTLGSLLHKTKSERYYAIDFSFGTGNFVQDSCSRNAVTIDSISELSPNSFSFSALKIPYERFLYPTSQIKDNIFLSLSIARYSFKRANFEFTSFKKNFDAIFFIRKSVAFRDFVRYPSIGNITFFANKERQYYKYLKGSI</sequence>
<keyword evidence="2" id="KW-1185">Reference proteome</keyword>
<protein>
    <submittedName>
        <fullName evidence="1">Erythromycin esterase family protein</fullName>
    </submittedName>
</protein>
<dbReference type="Gene3D" id="3.40.1660.10">
    <property type="entry name" value="EreA-like (biosynthetic domain)"/>
    <property type="match status" value="1"/>
</dbReference>
<dbReference type="Proteomes" id="UP001597525">
    <property type="component" value="Unassembled WGS sequence"/>
</dbReference>
<dbReference type="Pfam" id="PF05139">
    <property type="entry name" value="Erythro_esteras"/>
    <property type="match status" value="1"/>
</dbReference>
<comment type="caution">
    <text evidence="1">The sequence shown here is derived from an EMBL/GenBank/DDBJ whole genome shotgun (WGS) entry which is preliminary data.</text>
</comment>
<proteinExistence type="predicted"/>
<accession>A0ABW6BBL6</accession>
<evidence type="ECO:0000313" key="1">
    <source>
        <dbReference type="EMBL" id="MFD2965904.1"/>
    </source>
</evidence>
<dbReference type="SUPFAM" id="SSF159501">
    <property type="entry name" value="EreA/ChaN-like"/>
    <property type="match status" value="1"/>
</dbReference>
<evidence type="ECO:0000313" key="2">
    <source>
        <dbReference type="Proteomes" id="UP001597525"/>
    </source>
</evidence>
<dbReference type="EMBL" id="JBHUPB010000001">
    <property type="protein sequence ID" value="MFD2965904.1"/>
    <property type="molecule type" value="Genomic_DNA"/>
</dbReference>
<dbReference type="RefSeq" id="WP_320184780.1">
    <property type="nucleotide sequence ID" value="NZ_CP138332.1"/>
</dbReference>
<name>A0ABW6BBL6_9SPHI</name>
<gene>
    <name evidence="1" type="ORF">ACFS7Y_00795</name>
</gene>
<reference evidence="2" key="1">
    <citation type="journal article" date="2019" name="Int. J. Syst. Evol. Microbiol.">
        <title>The Global Catalogue of Microorganisms (GCM) 10K type strain sequencing project: providing services to taxonomists for standard genome sequencing and annotation.</title>
        <authorList>
            <consortium name="The Broad Institute Genomics Platform"/>
            <consortium name="The Broad Institute Genome Sequencing Center for Infectious Disease"/>
            <person name="Wu L."/>
            <person name="Ma J."/>
        </authorList>
    </citation>
    <scope>NUCLEOTIDE SEQUENCE [LARGE SCALE GENOMIC DNA]</scope>
    <source>
        <strain evidence="2">KCTC 22814</strain>
    </source>
</reference>
<organism evidence="1 2">
    <name type="scientific">Sphingobacterium bambusae</name>
    <dbReference type="NCBI Taxonomy" id="662858"/>
    <lineage>
        <taxon>Bacteria</taxon>
        <taxon>Pseudomonadati</taxon>
        <taxon>Bacteroidota</taxon>
        <taxon>Sphingobacteriia</taxon>
        <taxon>Sphingobacteriales</taxon>
        <taxon>Sphingobacteriaceae</taxon>
        <taxon>Sphingobacterium</taxon>
    </lineage>
</organism>
<dbReference type="PANTHER" id="PTHR31299:SF0">
    <property type="entry name" value="ESTERASE, PUTATIVE (AFU_ORTHOLOGUE AFUA_1G05850)-RELATED"/>
    <property type="match status" value="1"/>
</dbReference>
<dbReference type="InterPro" id="IPR007815">
    <property type="entry name" value="Emycin_Estase"/>
</dbReference>
<dbReference type="PANTHER" id="PTHR31299">
    <property type="entry name" value="ESTERASE, PUTATIVE (AFU_ORTHOLOGUE AFUA_1G05850)-RELATED"/>
    <property type="match status" value="1"/>
</dbReference>
<dbReference type="InterPro" id="IPR052036">
    <property type="entry name" value="Hydrolase/PRTase-associated"/>
</dbReference>